<dbReference type="CDD" id="cd00553">
    <property type="entry name" value="NAD_synthase"/>
    <property type="match status" value="1"/>
</dbReference>
<keyword evidence="4 8" id="KW-0547">Nucleotide-binding</keyword>
<dbReference type="GO" id="GO:0009435">
    <property type="term" value="P:NAD+ biosynthetic process"/>
    <property type="evidence" value="ECO:0007669"/>
    <property type="project" value="UniProtKB-UniRule"/>
</dbReference>
<accession>A0A0S8GFZ8</accession>
<dbReference type="UniPathway" id="UPA00253">
    <property type="reaction ID" value="UER00333"/>
</dbReference>
<dbReference type="EC" id="6.3.1.5" evidence="8 10"/>
<dbReference type="Proteomes" id="UP000051096">
    <property type="component" value="Unassembled WGS sequence"/>
</dbReference>
<evidence type="ECO:0000256" key="9">
    <source>
        <dbReference type="RuleBase" id="RU003811"/>
    </source>
</evidence>
<dbReference type="GO" id="GO:0005737">
    <property type="term" value="C:cytoplasm"/>
    <property type="evidence" value="ECO:0007669"/>
    <property type="project" value="InterPro"/>
</dbReference>
<keyword evidence="5 8" id="KW-0067">ATP-binding</keyword>
<evidence type="ECO:0000256" key="2">
    <source>
        <dbReference type="ARBA" id="ARBA00022598"/>
    </source>
</evidence>
<keyword evidence="6 8" id="KW-0460">Magnesium</keyword>
<dbReference type="InterPro" id="IPR022310">
    <property type="entry name" value="NAD/GMP_synthase"/>
</dbReference>
<name>A0A0S8GFZ8_UNCW3</name>
<comment type="function">
    <text evidence="8">Catalyzes the ATP-dependent amidation of deamido-NAD to form NAD. Uses ammonia as a nitrogen source.</text>
</comment>
<comment type="catalytic activity">
    <reaction evidence="8 10">
        <text>deamido-NAD(+) + NH4(+) + ATP = AMP + diphosphate + NAD(+) + H(+)</text>
        <dbReference type="Rhea" id="RHEA:21188"/>
        <dbReference type="ChEBI" id="CHEBI:15378"/>
        <dbReference type="ChEBI" id="CHEBI:28938"/>
        <dbReference type="ChEBI" id="CHEBI:30616"/>
        <dbReference type="ChEBI" id="CHEBI:33019"/>
        <dbReference type="ChEBI" id="CHEBI:57540"/>
        <dbReference type="ChEBI" id="CHEBI:58437"/>
        <dbReference type="ChEBI" id="CHEBI:456215"/>
        <dbReference type="EC" id="6.3.1.5"/>
    </reaction>
</comment>
<evidence type="ECO:0000256" key="7">
    <source>
        <dbReference type="ARBA" id="ARBA00023027"/>
    </source>
</evidence>
<comment type="subunit">
    <text evidence="8">Homodimer.</text>
</comment>
<dbReference type="PANTHER" id="PTHR23090">
    <property type="entry name" value="NH 3 /GLUTAMINE-DEPENDENT NAD + SYNTHETASE"/>
    <property type="match status" value="1"/>
</dbReference>
<feature type="binding site" evidence="8">
    <location>
        <position position="132"/>
    </location>
    <ligand>
        <name>Mg(2+)</name>
        <dbReference type="ChEBI" id="CHEBI:18420"/>
    </ligand>
</feature>
<dbReference type="GO" id="GO:0004359">
    <property type="term" value="F:glutaminase activity"/>
    <property type="evidence" value="ECO:0007669"/>
    <property type="project" value="InterPro"/>
</dbReference>
<evidence type="ECO:0000256" key="3">
    <source>
        <dbReference type="ARBA" id="ARBA00022723"/>
    </source>
</evidence>
<dbReference type="Pfam" id="PF02540">
    <property type="entry name" value="NAD_synthase"/>
    <property type="match status" value="1"/>
</dbReference>
<evidence type="ECO:0000256" key="4">
    <source>
        <dbReference type="ARBA" id="ARBA00022741"/>
    </source>
</evidence>
<dbReference type="InterPro" id="IPR003694">
    <property type="entry name" value="NAD_synthase"/>
</dbReference>
<dbReference type="SUPFAM" id="SSF52402">
    <property type="entry name" value="Adenine nucleotide alpha hydrolases-like"/>
    <property type="match status" value="1"/>
</dbReference>
<dbReference type="AlphaFoldDB" id="A0A0S8GFZ8"/>
<proteinExistence type="inferred from homology"/>
<dbReference type="GO" id="GO:0008795">
    <property type="term" value="F:NAD+ synthase activity"/>
    <property type="evidence" value="ECO:0007669"/>
    <property type="project" value="UniProtKB-UniRule"/>
</dbReference>
<evidence type="ECO:0000256" key="8">
    <source>
        <dbReference type="HAMAP-Rule" id="MF_00193"/>
    </source>
</evidence>
<sequence length="240" mass="26629">MREDAKHVIVQWLTGELERAEARGFVCGLSGGLDSSVCAALIRQVTDNCLGLILPIESSVEDCDDAEAFATQLSLKTEYIDLTTLYRSFTRLLPTGSHVALGNIKARLRMIVLYYYANTNNYLVCGTGNKTELALGYFTKFGDGACDVLPLGDLYKCEVRQLARALSVPEKIIEKVPSAGLWQDQTDEGEIGFCYDDIDKALKDMSKGIVEGECALTLKKMMDQSEHKRQLPRICRIGDR</sequence>
<dbReference type="NCBIfam" id="TIGR00552">
    <property type="entry name" value="nadE"/>
    <property type="match status" value="1"/>
</dbReference>
<dbReference type="InterPro" id="IPR022926">
    <property type="entry name" value="NH(3)-dep_NAD(+)_synth"/>
</dbReference>
<evidence type="ECO:0000256" key="5">
    <source>
        <dbReference type="ARBA" id="ARBA00022840"/>
    </source>
</evidence>
<dbReference type="Gene3D" id="3.40.50.620">
    <property type="entry name" value="HUPs"/>
    <property type="match status" value="1"/>
</dbReference>
<feature type="binding site" evidence="8">
    <location>
        <position position="147"/>
    </location>
    <ligand>
        <name>deamido-NAD(+)</name>
        <dbReference type="ChEBI" id="CHEBI:58437"/>
        <note>ligand shared between two neighboring subunits</note>
    </ligand>
</feature>
<feature type="domain" description="NAD/GMP synthase" evidence="11">
    <location>
        <begin position="8"/>
        <end position="232"/>
    </location>
</feature>
<evidence type="ECO:0000256" key="1">
    <source>
        <dbReference type="ARBA" id="ARBA00005859"/>
    </source>
</evidence>
<gene>
    <name evidence="8" type="primary">nadE</name>
    <name evidence="12" type="ORF">AMJ87_06195</name>
</gene>
<evidence type="ECO:0000256" key="10">
    <source>
        <dbReference type="RuleBase" id="RU003812"/>
    </source>
</evidence>
<evidence type="ECO:0000313" key="12">
    <source>
        <dbReference type="EMBL" id="KPK71957.1"/>
    </source>
</evidence>
<dbReference type="GO" id="GO:0003952">
    <property type="term" value="F:NAD+ synthase (glutamine-hydrolyzing) activity"/>
    <property type="evidence" value="ECO:0007669"/>
    <property type="project" value="InterPro"/>
</dbReference>
<feature type="binding site" evidence="8">
    <location>
        <position position="34"/>
    </location>
    <ligand>
        <name>Mg(2+)</name>
        <dbReference type="ChEBI" id="CHEBI:18420"/>
    </ligand>
</feature>
<keyword evidence="2 8" id="KW-0436">Ligase</keyword>
<comment type="caution">
    <text evidence="12">The sequence shown here is derived from an EMBL/GenBank/DDBJ whole genome shotgun (WGS) entry which is preliminary data.</text>
</comment>
<reference evidence="12 13" key="1">
    <citation type="journal article" date="2015" name="Microbiome">
        <title>Genomic resolution of linkages in carbon, nitrogen, and sulfur cycling among widespread estuary sediment bacteria.</title>
        <authorList>
            <person name="Baker B.J."/>
            <person name="Lazar C.S."/>
            <person name="Teske A.P."/>
            <person name="Dick G.J."/>
        </authorList>
    </citation>
    <scope>NUCLEOTIDE SEQUENCE [LARGE SCALE GENOMIC DNA]</scope>
    <source>
        <strain evidence="12">SM23_60</strain>
    </source>
</reference>
<dbReference type="NCBIfam" id="NF010587">
    <property type="entry name" value="PRK13980.1"/>
    <property type="match status" value="1"/>
</dbReference>
<feature type="binding site" description="in other chain" evidence="8">
    <location>
        <position position="107"/>
    </location>
    <ligand>
        <name>deamido-NAD(+)</name>
        <dbReference type="ChEBI" id="CHEBI:58437"/>
        <note>ligand shared between two neighboring subunits</note>
    </ligand>
</feature>
<evidence type="ECO:0000259" key="11">
    <source>
        <dbReference type="Pfam" id="PF02540"/>
    </source>
</evidence>
<keyword evidence="3 8" id="KW-0479">Metal-binding</keyword>
<organism evidence="12 13">
    <name type="scientific">candidate division WOR_3 bacterium SM23_60</name>
    <dbReference type="NCBI Taxonomy" id="1703780"/>
    <lineage>
        <taxon>Bacteria</taxon>
        <taxon>Bacteria division WOR-3</taxon>
    </lineage>
</organism>
<comment type="similarity">
    <text evidence="1 8 9">Belongs to the NAD synthetase family.</text>
</comment>
<comment type="pathway">
    <text evidence="8">Cofactor biosynthesis; NAD(+) biosynthesis; NAD(+) from deamido-NAD(+) (ammonia route): step 1/1.</text>
</comment>
<feature type="binding site" evidence="8">
    <location>
        <begin position="28"/>
        <end position="35"/>
    </location>
    <ligand>
        <name>ATP</name>
        <dbReference type="ChEBI" id="CHEBI:30616"/>
    </ligand>
</feature>
<feature type="binding site" evidence="8">
    <location>
        <position position="156"/>
    </location>
    <ligand>
        <name>ATP</name>
        <dbReference type="ChEBI" id="CHEBI:30616"/>
    </ligand>
</feature>
<feature type="binding site" description="in other chain" evidence="8">
    <location>
        <position position="140"/>
    </location>
    <ligand>
        <name>deamido-NAD(+)</name>
        <dbReference type="ChEBI" id="CHEBI:58437"/>
        <note>ligand shared between two neighboring subunits</note>
    </ligand>
</feature>
<keyword evidence="7 8" id="KW-0520">NAD</keyword>
<dbReference type="GO" id="GO:0005524">
    <property type="term" value="F:ATP binding"/>
    <property type="evidence" value="ECO:0007669"/>
    <property type="project" value="UniProtKB-UniRule"/>
</dbReference>
<dbReference type="HAMAP" id="MF_00193">
    <property type="entry name" value="NadE_ammonia_dep"/>
    <property type="match status" value="1"/>
</dbReference>
<evidence type="ECO:0000313" key="13">
    <source>
        <dbReference type="Proteomes" id="UP000051096"/>
    </source>
</evidence>
<dbReference type="EMBL" id="LJUO01000047">
    <property type="protein sequence ID" value="KPK71957.1"/>
    <property type="molecule type" value="Genomic_DNA"/>
</dbReference>
<feature type="binding site" description="in other chain" evidence="8">
    <location>
        <begin position="227"/>
        <end position="228"/>
    </location>
    <ligand>
        <name>deamido-NAD(+)</name>
        <dbReference type="ChEBI" id="CHEBI:58437"/>
        <note>ligand shared between two neighboring subunits</note>
    </ligand>
</feature>
<dbReference type="PANTHER" id="PTHR23090:SF9">
    <property type="entry name" value="GLUTAMINE-DEPENDENT NAD(+) SYNTHETASE"/>
    <property type="match status" value="1"/>
</dbReference>
<evidence type="ECO:0000256" key="6">
    <source>
        <dbReference type="ARBA" id="ARBA00022842"/>
    </source>
</evidence>
<protein>
    <recommendedName>
        <fullName evidence="8 10">NH(3)-dependent NAD(+) synthetase</fullName>
        <ecNumber evidence="8 10">6.3.1.5</ecNumber>
    </recommendedName>
</protein>
<feature type="binding site" evidence="8">
    <location>
        <position position="127"/>
    </location>
    <ligand>
        <name>ATP</name>
        <dbReference type="ChEBI" id="CHEBI:30616"/>
    </ligand>
</feature>
<feature type="binding site" evidence="8">
    <location>
        <position position="178"/>
    </location>
    <ligand>
        <name>ATP</name>
        <dbReference type="ChEBI" id="CHEBI:30616"/>
    </ligand>
</feature>
<dbReference type="GO" id="GO:0046872">
    <property type="term" value="F:metal ion binding"/>
    <property type="evidence" value="ECO:0007669"/>
    <property type="project" value="UniProtKB-KW"/>
</dbReference>
<dbReference type="InterPro" id="IPR014729">
    <property type="entry name" value="Rossmann-like_a/b/a_fold"/>
</dbReference>